<comment type="caution">
    <text evidence="8">The sequence shown here is derived from an EMBL/GenBank/DDBJ whole genome shotgun (WGS) entry which is preliminary data.</text>
</comment>
<evidence type="ECO:0000313" key="8">
    <source>
        <dbReference type="EMBL" id="KAK6628486.1"/>
    </source>
</evidence>
<evidence type="ECO:0000259" key="7">
    <source>
        <dbReference type="PROSITE" id="PS50240"/>
    </source>
</evidence>
<dbReference type="SUPFAM" id="SSF50494">
    <property type="entry name" value="Trypsin-like serine proteases"/>
    <property type="match status" value="1"/>
</dbReference>
<dbReference type="PANTHER" id="PTHR24252">
    <property type="entry name" value="ACROSIN-RELATED"/>
    <property type="match status" value="1"/>
</dbReference>
<protein>
    <recommendedName>
        <fullName evidence="7">Peptidase S1 domain-containing protein</fullName>
    </recommendedName>
</protein>
<feature type="signal peptide" evidence="6">
    <location>
        <begin position="1"/>
        <end position="26"/>
    </location>
</feature>
<dbReference type="GO" id="GO:0004252">
    <property type="term" value="F:serine-type endopeptidase activity"/>
    <property type="evidence" value="ECO:0007669"/>
    <property type="project" value="InterPro"/>
</dbReference>
<dbReference type="Pfam" id="PF00089">
    <property type="entry name" value="Trypsin"/>
    <property type="match status" value="1"/>
</dbReference>
<dbReference type="FunFam" id="2.40.10.10:FF:000006">
    <property type="entry name" value="Serine proteinase stubble"/>
    <property type="match status" value="1"/>
</dbReference>
<dbReference type="PRINTS" id="PR00722">
    <property type="entry name" value="CHYMOTRYPSIN"/>
</dbReference>
<dbReference type="PROSITE" id="PS00135">
    <property type="entry name" value="TRYPSIN_SER"/>
    <property type="match status" value="1"/>
</dbReference>
<dbReference type="GO" id="GO:0006508">
    <property type="term" value="P:proteolysis"/>
    <property type="evidence" value="ECO:0007669"/>
    <property type="project" value="UniProtKB-KW"/>
</dbReference>
<evidence type="ECO:0000256" key="2">
    <source>
        <dbReference type="ARBA" id="ARBA00022801"/>
    </source>
</evidence>
<sequence>MCSKSACVQISFAFLFVVLSVTEVRGFGAKVPVGKFSGSGKPSLPSSNVQIHYNQTLTNNTDYSTTITFEIDFVNNTTSTSIINKPVGDLPRCGCYCGTGSRKHRIVGGNVTRISEYPWIAAMYRKGKFYCGGALITRRHMLTAAHCIYGFNPQDLKIVFGEHDRNIPTETDTVERKVKVAKHHPKFDLFTFNNDIGIVELDAPVQLGDHIRTTCLPDDVNFNYTGRFGIIAGWGRVEETRPTSNKLRQVKVPIISNEACRNLGYQATRITDNMICAGFENGGKDACQGDSGGPMVVEMKKGHFEVAGIVSWGRGCARPKYPGVYTRVVNYKNWIEEVIGSECFCQKP</sequence>
<dbReference type="InterPro" id="IPR009003">
    <property type="entry name" value="Peptidase_S1_PA"/>
</dbReference>
<proteinExistence type="predicted"/>
<dbReference type="EMBL" id="JAWJWE010000036">
    <property type="protein sequence ID" value="KAK6628486.1"/>
    <property type="molecule type" value="Genomic_DNA"/>
</dbReference>
<keyword evidence="1 5" id="KW-0645">Protease</keyword>
<keyword evidence="4" id="KW-1015">Disulfide bond</keyword>
<feature type="domain" description="Peptidase S1" evidence="7">
    <location>
        <begin position="106"/>
        <end position="340"/>
    </location>
</feature>
<evidence type="ECO:0000256" key="1">
    <source>
        <dbReference type="ARBA" id="ARBA00022670"/>
    </source>
</evidence>
<dbReference type="InterPro" id="IPR001254">
    <property type="entry name" value="Trypsin_dom"/>
</dbReference>
<dbReference type="InterPro" id="IPR043504">
    <property type="entry name" value="Peptidase_S1_PA_chymotrypsin"/>
</dbReference>
<keyword evidence="3 5" id="KW-0720">Serine protease</keyword>
<dbReference type="SMART" id="SM00020">
    <property type="entry name" value="Tryp_SPc"/>
    <property type="match status" value="1"/>
</dbReference>
<reference evidence="8 9" key="1">
    <citation type="submission" date="2023-10" db="EMBL/GenBank/DDBJ databases">
        <title>Genomes of two closely related lineages of the louse Polyplax serrata with different host specificities.</title>
        <authorList>
            <person name="Martinu J."/>
            <person name="Tarabai H."/>
            <person name="Stefka J."/>
            <person name="Hypsa V."/>
        </authorList>
    </citation>
    <scope>NUCLEOTIDE SEQUENCE [LARGE SCALE GENOMIC DNA]</scope>
    <source>
        <strain evidence="8">HR10_N</strain>
    </source>
</reference>
<dbReference type="InterPro" id="IPR033116">
    <property type="entry name" value="TRYPSIN_SER"/>
</dbReference>
<dbReference type="PROSITE" id="PS00134">
    <property type="entry name" value="TRYPSIN_HIS"/>
    <property type="match status" value="1"/>
</dbReference>
<evidence type="ECO:0000313" key="9">
    <source>
        <dbReference type="Proteomes" id="UP001372834"/>
    </source>
</evidence>
<name>A0AAN8NZ17_POLSC</name>
<dbReference type="InterPro" id="IPR001314">
    <property type="entry name" value="Peptidase_S1A"/>
</dbReference>
<dbReference type="PROSITE" id="PS50240">
    <property type="entry name" value="TRYPSIN_DOM"/>
    <property type="match status" value="1"/>
</dbReference>
<keyword evidence="2 5" id="KW-0378">Hydrolase</keyword>
<evidence type="ECO:0000256" key="4">
    <source>
        <dbReference type="ARBA" id="ARBA00023157"/>
    </source>
</evidence>
<dbReference type="AlphaFoldDB" id="A0AAN8NZ17"/>
<dbReference type="Proteomes" id="UP001372834">
    <property type="component" value="Unassembled WGS sequence"/>
</dbReference>
<evidence type="ECO:0000256" key="3">
    <source>
        <dbReference type="ARBA" id="ARBA00022825"/>
    </source>
</evidence>
<dbReference type="CDD" id="cd00190">
    <property type="entry name" value="Tryp_SPc"/>
    <property type="match status" value="1"/>
</dbReference>
<evidence type="ECO:0000256" key="6">
    <source>
        <dbReference type="SAM" id="SignalP"/>
    </source>
</evidence>
<dbReference type="Gene3D" id="2.40.10.10">
    <property type="entry name" value="Trypsin-like serine proteases"/>
    <property type="match status" value="1"/>
</dbReference>
<keyword evidence="6" id="KW-0732">Signal</keyword>
<feature type="chain" id="PRO_5042851078" description="Peptidase S1 domain-containing protein" evidence="6">
    <location>
        <begin position="27"/>
        <end position="348"/>
    </location>
</feature>
<accession>A0AAN8NZ17</accession>
<dbReference type="InterPro" id="IPR018114">
    <property type="entry name" value="TRYPSIN_HIS"/>
</dbReference>
<gene>
    <name evidence="8" type="ORF">RUM43_002301</name>
</gene>
<dbReference type="PANTHER" id="PTHR24252:SF7">
    <property type="entry name" value="HYALIN"/>
    <property type="match status" value="1"/>
</dbReference>
<organism evidence="8 9">
    <name type="scientific">Polyplax serrata</name>
    <name type="common">Common mouse louse</name>
    <dbReference type="NCBI Taxonomy" id="468196"/>
    <lineage>
        <taxon>Eukaryota</taxon>
        <taxon>Metazoa</taxon>
        <taxon>Ecdysozoa</taxon>
        <taxon>Arthropoda</taxon>
        <taxon>Hexapoda</taxon>
        <taxon>Insecta</taxon>
        <taxon>Pterygota</taxon>
        <taxon>Neoptera</taxon>
        <taxon>Paraneoptera</taxon>
        <taxon>Psocodea</taxon>
        <taxon>Troctomorpha</taxon>
        <taxon>Phthiraptera</taxon>
        <taxon>Anoplura</taxon>
        <taxon>Polyplacidae</taxon>
        <taxon>Polyplax</taxon>
    </lineage>
</organism>
<evidence type="ECO:0000256" key="5">
    <source>
        <dbReference type="RuleBase" id="RU363034"/>
    </source>
</evidence>